<dbReference type="OrthoDB" id="5093543at2759"/>
<evidence type="ECO:0000256" key="1">
    <source>
        <dbReference type="SAM" id="MobiDB-lite"/>
    </source>
</evidence>
<feature type="domain" description="Peptidase S8/S53" evidence="2">
    <location>
        <begin position="767"/>
        <end position="931"/>
    </location>
</feature>
<reference evidence="3 4" key="1">
    <citation type="submission" date="2014-02" db="EMBL/GenBank/DDBJ databases">
        <title>The genome sequence of Colletotrichum simmondsii CBS122122.</title>
        <authorList>
            <person name="Baroncelli R."/>
            <person name="Thon M.R."/>
        </authorList>
    </citation>
    <scope>NUCLEOTIDE SEQUENCE [LARGE SCALE GENOMIC DNA]</scope>
    <source>
        <strain evidence="3 4">CBS122122</strain>
    </source>
</reference>
<protein>
    <recommendedName>
        <fullName evidence="2">Peptidase S8/S53 domain-containing protein</fullName>
    </recommendedName>
</protein>
<sequence length="1041" mass="117425">MTTTDVGTGDAIRGPNDIKSSERRGRLASDKVKTRRSRDSDQESSDEEGARVGRYHGRIIKKWIQYPADVDHPKYGECHSQKDNEDRNLIHRTIRELSKKQKDLPPHALTFIESLVVNSPDLFVAKDSDQKVPMLEAANSQVAILFRIISLLIPSEIRDAIKTECQDEKFNCPLQKVALARRKQCSINPGKASKASKTDTIQTADREQGLDSTRTEISGIAERTECLHGQVDVKRLLEKDHQLRKKLVAALKPYEQAQLCLQSLLVDNKFDKGQRKSDQVIPLPGFKTLVQLCPDDLFSNQPSNGYTPLQMAVKLYDTEDIDYDLLFFVIQALVDRCPASIFLKHEGKTNAYKLLKSLNEAKSTKNASSRALAEELLKRSCIGFSEGLGDGRLVLGGSKNDSWARKMDFLYWDAKLGTSATTLRELPLALQKIEEGEPNSRVEQRFYLNLTGESVMLDKAYINTIKSQSGLRLETVLDFVKLPYWKPQDQVSRLSSANPRHGQHQNHSPSEGKEVGEPDLPILDPYGAIFDWLWGCKVRKIFTIDVDDDGPEPHTNASIRKAFRGEDDSTNPTRNFEVEIWKWKKFDICAETVATAAPTARHIHFYSRGNTAVLRGWAIKQLEKVNIEIYPENVNDEEDCKVYEPTLKETLAQNCARLKIENISVKNHGYRRDLGANEDGNEGMSVSNERQAQYERSTPDTNAWIKQLFKFKEFMRNLGLSNIPSIKVALLDDGAKLTGLNGRQHGRSFRADKEEFFVGPCEHGTAMARCIREVCPTAELYIARLDDSRQVENQKFTITSCHQALQWALDMEVDIVSMSWTFERKGGNNDEYEDAFVKLVKQAVDTEKVIFFGSLPDRGPAAQISKFLPVGMDGVIKIGAATLHGESSAENIHSRPDFLLPGESLSSHTGEIVRGSSYATAYASGLAAIVLYCVKAHQELGEFTEDDEHHKAWDMAKTMKGMRIILNRLSQKDPEYRSDRGAFVRPYLTFGQEFRDSQDDKRRILRDIVTEVLPTNVLSLSKESMIISIAKQINSVCVRKE</sequence>
<evidence type="ECO:0000313" key="3">
    <source>
        <dbReference type="EMBL" id="KXH30267.1"/>
    </source>
</evidence>
<keyword evidence="4" id="KW-1185">Reference proteome</keyword>
<dbReference type="InterPro" id="IPR036852">
    <property type="entry name" value="Peptidase_S8/S53_dom_sf"/>
</dbReference>
<evidence type="ECO:0000313" key="4">
    <source>
        <dbReference type="Proteomes" id="UP000070328"/>
    </source>
</evidence>
<evidence type="ECO:0000259" key="2">
    <source>
        <dbReference type="Pfam" id="PF00082"/>
    </source>
</evidence>
<dbReference type="GO" id="GO:0004252">
    <property type="term" value="F:serine-type endopeptidase activity"/>
    <property type="evidence" value="ECO:0007669"/>
    <property type="project" value="InterPro"/>
</dbReference>
<dbReference type="SUPFAM" id="SSF52743">
    <property type="entry name" value="Subtilisin-like"/>
    <property type="match status" value="1"/>
</dbReference>
<feature type="compositionally biased region" description="Basic and acidic residues" evidence="1">
    <location>
        <begin position="19"/>
        <end position="41"/>
    </location>
</feature>
<name>A0A135S3D3_9PEZI</name>
<dbReference type="InterPro" id="IPR000209">
    <property type="entry name" value="Peptidase_S8/S53_dom"/>
</dbReference>
<dbReference type="EMBL" id="JFBX01000723">
    <property type="protein sequence ID" value="KXH30267.1"/>
    <property type="molecule type" value="Genomic_DNA"/>
</dbReference>
<dbReference type="Pfam" id="PF00082">
    <property type="entry name" value="Peptidase_S8"/>
    <property type="match status" value="1"/>
</dbReference>
<organism evidence="3 4">
    <name type="scientific">Colletotrichum simmondsii</name>
    <dbReference type="NCBI Taxonomy" id="703756"/>
    <lineage>
        <taxon>Eukaryota</taxon>
        <taxon>Fungi</taxon>
        <taxon>Dikarya</taxon>
        <taxon>Ascomycota</taxon>
        <taxon>Pezizomycotina</taxon>
        <taxon>Sordariomycetes</taxon>
        <taxon>Hypocreomycetidae</taxon>
        <taxon>Glomerellales</taxon>
        <taxon>Glomerellaceae</taxon>
        <taxon>Colletotrichum</taxon>
        <taxon>Colletotrichum acutatum species complex</taxon>
    </lineage>
</organism>
<accession>A0A135S3D3</accession>
<proteinExistence type="predicted"/>
<feature type="region of interest" description="Disordered" evidence="1">
    <location>
        <begin position="1"/>
        <end position="51"/>
    </location>
</feature>
<dbReference type="AlphaFoldDB" id="A0A135S3D3"/>
<comment type="caution">
    <text evidence="3">The sequence shown here is derived from an EMBL/GenBank/DDBJ whole genome shotgun (WGS) entry which is preliminary data.</text>
</comment>
<dbReference type="GO" id="GO:0006508">
    <property type="term" value="P:proteolysis"/>
    <property type="evidence" value="ECO:0007669"/>
    <property type="project" value="InterPro"/>
</dbReference>
<dbReference type="Proteomes" id="UP000070328">
    <property type="component" value="Unassembled WGS sequence"/>
</dbReference>
<dbReference type="Gene3D" id="3.40.50.200">
    <property type="entry name" value="Peptidase S8/S53 domain"/>
    <property type="match status" value="1"/>
</dbReference>
<feature type="region of interest" description="Disordered" evidence="1">
    <location>
        <begin position="492"/>
        <end position="517"/>
    </location>
</feature>
<gene>
    <name evidence="3" type="ORF">CSIM01_12622</name>
</gene>